<feature type="transmembrane region" description="Helical" evidence="1">
    <location>
        <begin position="83"/>
        <end position="105"/>
    </location>
</feature>
<protein>
    <submittedName>
        <fullName evidence="2">Uncharacterized protein</fullName>
    </submittedName>
</protein>
<name>A0A9P5PWK8_9AGAR</name>
<keyword evidence="3" id="KW-1185">Reference proteome</keyword>
<evidence type="ECO:0000256" key="1">
    <source>
        <dbReference type="SAM" id="Phobius"/>
    </source>
</evidence>
<keyword evidence="1" id="KW-1133">Transmembrane helix</keyword>
<reference evidence="2" key="1">
    <citation type="submission" date="2020-11" db="EMBL/GenBank/DDBJ databases">
        <authorList>
            <consortium name="DOE Joint Genome Institute"/>
            <person name="Ahrendt S."/>
            <person name="Riley R."/>
            <person name="Andreopoulos W."/>
            <person name="Labutti K."/>
            <person name="Pangilinan J."/>
            <person name="Ruiz-Duenas F.J."/>
            <person name="Barrasa J.M."/>
            <person name="Sanchez-Garcia M."/>
            <person name="Camarero S."/>
            <person name="Miyauchi S."/>
            <person name="Serrano A."/>
            <person name="Linde D."/>
            <person name="Babiker R."/>
            <person name="Drula E."/>
            <person name="Ayuso-Fernandez I."/>
            <person name="Pacheco R."/>
            <person name="Padilla G."/>
            <person name="Ferreira P."/>
            <person name="Barriuso J."/>
            <person name="Kellner H."/>
            <person name="Castanera R."/>
            <person name="Alfaro M."/>
            <person name="Ramirez L."/>
            <person name="Pisabarro A.G."/>
            <person name="Kuo A."/>
            <person name="Tritt A."/>
            <person name="Lipzen A."/>
            <person name="He G."/>
            <person name="Yan M."/>
            <person name="Ng V."/>
            <person name="Cullen D."/>
            <person name="Martin F."/>
            <person name="Rosso M.-N."/>
            <person name="Henrissat B."/>
            <person name="Hibbett D."/>
            <person name="Martinez A.T."/>
            <person name="Grigoriev I.V."/>
        </authorList>
    </citation>
    <scope>NUCLEOTIDE SEQUENCE</scope>
    <source>
        <strain evidence="2">AH 40177</strain>
    </source>
</reference>
<organism evidence="2 3">
    <name type="scientific">Rhodocollybia butyracea</name>
    <dbReference type="NCBI Taxonomy" id="206335"/>
    <lineage>
        <taxon>Eukaryota</taxon>
        <taxon>Fungi</taxon>
        <taxon>Dikarya</taxon>
        <taxon>Basidiomycota</taxon>
        <taxon>Agaricomycotina</taxon>
        <taxon>Agaricomycetes</taxon>
        <taxon>Agaricomycetidae</taxon>
        <taxon>Agaricales</taxon>
        <taxon>Marasmiineae</taxon>
        <taxon>Omphalotaceae</taxon>
        <taxon>Rhodocollybia</taxon>
    </lineage>
</organism>
<feature type="transmembrane region" description="Helical" evidence="1">
    <location>
        <begin position="125"/>
        <end position="151"/>
    </location>
</feature>
<proteinExistence type="predicted"/>
<evidence type="ECO:0000313" key="2">
    <source>
        <dbReference type="EMBL" id="KAF9070447.1"/>
    </source>
</evidence>
<accession>A0A9P5PWK8</accession>
<dbReference type="EMBL" id="JADNRY010000040">
    <property type="protein sequence ID" value="KAF9070447.1"/>
    <property type="molecule type" value="Genomic_DNA"/>
</dbReference>
<gene>
    <name evidence="2" type="ORF">BDP27DRAFT_1419912</name>
</gene>
<sequence>MSESTIDLKAKIPKSMYVPMIVSLLSLAGNLSTNTRLASCSPVSFLQFKPSSLLAAAVFVLAIVFAIQHPLMRKFYETKTQKIMALLTHLVCFFVLVYIAGWLIYMKHSRASCFPNSLSKWTLTLMAMHAFILVVNVTLNWIFLSAYCALVRKSEIGYQEMRLYHCWARFGAFVDAVEFYLPAIEAAVDLRDLTAAAREDHDRDVQTLRVKIGEYRLFYNNAVGSEAFDHYSHGKLIVLQETIARSMKNSGR</sequence>
<dbReference type="Proteomes" id="UP000772434">
    <property type="component" value="Unassembled WGS sequence"/>
</dbReference>
<dbReference type="AlphaFoldDB" id="A0A9P5PWK8"/>
<feature type="transmembrane region" description="Helical" evidence="1">
    <location>
        <begin position="50"/>
        <end position="71"/>
    </location>
</feature>
<evidence type="ECO:0000313" key="3">
    <source>
        <dbReference type="Proteomes" id="UP000772434"/>
    </source>
</evidence>
<comment type="caution">
    <text evidence="2">The sequence shown here is derived from an EMBL/GenBank/DDBJ whole genome shotgun (WGS) entry which is preliminary data.</text>
</comment>
<keyword evidence="1" id="KW-0472">Membrane</keyword>
<keyword evidence="1" id="KW-0812">Transmembrane</keyword>